<evidence type="ECO:0000259" key="3">
    <source>
        <dbReference type="PROSITE" id="PS50048"/>
    </source>
</evidence>
<evidence type="ECO:0000256" key="1">
    <source>
        <dbReference type="ARBA" id="ARBA00022723"/>
    </source>
</evidence>
<dbReference type="SMART" id="SM00066">
    <property type="entry name" value="GAL4"/>
    <property type="match status" value="1"/>
</dbReference>
<dbReference type="AlphaFoldDB" id="A0AA39GI57"/>
<dbReference type="SMART" id="SM00906">
    <property type="entry name" value="Fungal_trans"/>
    <property type="match status" value="1"/>
</dbReference>
<dbReference type="PANTHER" id="PTHR47425:SF2">
    <property type="entry name" value="FARB-RELATED"/>
    <property type="match status" value="1"/>
</dbReference>
<dbReference type="PROSITE" id="PS50048">
    <property type="entry name" value="ZN2_CY6_FUNGAL_2"/>
    <property type="match status" value="1"/>
</dbReference>
<dbReference type="Gene3D" id="4.10.240.10">
    <property type="entry name" value="Zn(2)-C6 fungal-type DNA-binding domain"/>
    <property type="match status" value="1"/>
</dbReference>
<organism evidence="4 5">
    <name type="scientific">Sarocladium strictum</name>
    <name type="common">Black bundle disease fungus</name>
    <name type="synonym">Acremonium strictum</name>
    <dbReference type="NCBI Taxonomy" id="5046"/>
    <lineage>
        <taxon>Eukaryota</taxon>
        <taxon>Fungi</taxon>
        <taxon>Dikarya</taxon>
        <taxon>Ascomycota</taxon>
        <taxon>Pezizomycotina</taxon>
        <taxon>Sordariomycetes</taxon>
        <taxon>Hypocreomycetidae</taxon>
        <taxon>Hypocreales</taxon>
        <taxon>Sarocladiaceae</taxon>
        <taxon>Sarocladium</taxon>
    </lineage>
</organism>
<dbReference type="Pfam" id="PF04082">
    <property type="entry name" value="Fungal_trans"/>
    <property type="match status" value="1"/>
</dbReference>
<evidence type="ECO:0000313" key="5">
    <source>
        <dbReference type="Proteomes" id="UP001175261"/>
    </source>
</evidence>
<dbReference type="InterPro" id="IPR036864">
    <property type="entry name" value="Zn2-C6_fun-type_DNA-bd_sf"/>
</dbReference>
<feature type="domain" description="Zn(2)-C6 fungal-type" evidence="3">
    <location>
        <begin position="5"/>
        <end position="35"/>
    </location>
</feature>
<dbReference type="InterPro" id="IPR001138">
    <property type="entry name" value="Zn2Cys6_DnaBD"/>
</dbReference>
<comment type="caution">
    <text evidence="4">The sequence shown here is derived from an EMBL/GenBank/DDBJ whole genome shotgun (WGS) entry which is preliminary data.</text>
</comment>
<dbReference type="CDD" id="cd12148">
    <property type="entry name" value="fungal_TF_MHR"/>
    <property type="match status" value="1"/>
</dbReference>
<keyword evidence="5" id="KW-1185">Reference proteome</keyword>
<sequence>MGTQSCQSCHRRKVRCDVDTYGSPCTNCRLDGRQCEKRVPLKRGRKSRVERDHRRNTVPSVTGAFREPELVYTTGSRLEDPSNLPTVSQTEATSVSSNAVDDAGIPSGIYILVPFYYHDFLQRPDVRHLRPAEVQRLEDQGALKVPSGEVLHEFIRHYFLYVHPCLPILNEASFWSLYSGQGPGSSGAEGISLALFQAMLLAASQFVQPQTIQSCGFENLKHARTLFHRRAELLLQNGAERDLLTLAQTSLLLSLRSTIDDQSLNSAWLTRAIQYAKQAGAHRYYDSTLPATRSMLEKKKLWWSCILRDRMIAVGVRRSIQITPDDFDFDQGCLEVDDFVEEQGKSQVYQPTTQMTLTRIIIAQCELAVAQTPALMAAYANLDQGRGAEASSASQLVTLMTQIERAKTELDIWARRFKTKLLAHVGAANQPKDPSNSVTLFADMTLIHYFSTLVALSNISVSVLEQHQVHLDDYVLRLDNLKTQLRSSITEVADRVKRLSDQGLAHHLPVSAPACTALPFILEALNHRLSPSDERSIHQRQLERYTKIMKTFRAQNDHTECVTAAVDSILQVVEVEISHMSTGPGRFQTSSNTNNNMVSLSHPSGWSDMLAGNPLVYVRLSLCLDFTLSQGKTPHVTDLPVWALGTAAALQAPSLSSSLHLMPPSISQNVLAPNTQSRILEIDDSTQAEMEDQWAAFNQTAGLTDPAAWSFADMDVIKAWFESC</sequence>
<name>A0AA39GI57_SARSR</name>
<evidence type="ECO:0000313" key="4">
    <source>
        <dbReference type="EMBL" id="KAK0387795.1"/>
    </source>
</evidence>
<dbReference type="GO" id="GO:0003677">
    <property type="term" value="F:DNA binding"/>
    <property type="evidence" value="ECO:0007669"/>
    <property type="project" value="InterPro"/>
</dbReference>
<dbReference type="InterPro" id="IPR007219">
    <property type="entry name" value="XnlR_reg_dom"/>
</dbReference>
<evidence type="ECO:0000256" key="2">
    <source>
        <dbReference type="ARBA" id="ARBA00023242"/>
    </source>
</evidence>
<keyword evidence="2" id="KW-0539">Nucleus</keyword>
<dbReference type="PROSITE" id="PS00463">
    <property type="entry name" value="ZN2_CY6_FUNGAL_1"/>
    <property type="match status" value="1"/>
</dbReference>
<accession>A0AA39GI57</accession>
<protein>
    <recommendedName>
        <fullName evidence="3">Zn(2)-C6 fungal-type domain-containing protein</fullName>
    </recommendedName>
</protein>
<dbReference type="InterPro" id="IPR052761">
    <property type="entry name" value="Fungal_Detox/Toxin_TFs"/>
</dbReference>
<dbReference type="GO" id="GO:0008270">
    <property type="term" value="F:zinc ion binding"/>
    <property type="evidence" value="ECO:0007669"/>
    <property type="project" value="InterPro"/>
</dbReference>
<gene>
    <name evidence="4" type="ORF">NLU13_4040</name>
</gene>
<dbReference type="GO" id="GO:0006351">
    <property type="term" value="P:DNA-templated transcription"/>
    <property type="evidence" value="ECO:0007669"/>
    <property type="project" value="InterPro"/>
</dbReference>
<dbReference type="Proteomes" id="UP001175261">
    <property type="component" value="Unassembled WGS sequence"/>
</dbReference>
<keyword evidence="1" id="KW-0479">Metal-binding</keyword>
<dbReference type="EMBL" id="JAPDFR010000003">
    <property type="protein sequence ID" value="KAK0387795.1"/>
    <property type="molecule type" value="Genomic_DNA"/>
</dbReference>
<dbReference type="SUPFAM" id="SSF57701">
    <property type="entry name" value="Zn2/Cys6 DNA-binding domain"/>
    <property type="match status" value="1"/>
</dbReference>
<proteinExistence type="predicted"/>
<dbReference type="PANTHER" id="PTHR47425">
    <property type="entry name" value="FARB-RELATED"/>
    <property type="match status" value="1"/>
</dbReference>
<dbReference type="CDD" id="cd00067">
    <property type="entry name" value="GAL4"/>
    <property type="match status" value="1"/>
</dbReference>
<dbReference type="GO" id="GO:0000981">
    <property type="term" value="F:DNA-binding transcription factor activity, RNA polymerase II-specific"/>
    <property type="evidence" value="ECO:0007669"/>
    <property type="project" value="InterPro"/>
</dbReference>
<reference evidence="4" key="1">
    <citation type="submission" date="2022-10" db="EMBL/GenBank/DDBJ databases">
        <title>Determination and structural analysis of whole genome sequence of Sarocladium strictum F4-1.</title>
        <authorList>
            <person name="Hu L."/>
            <person name="Jiang Y."/>
        </authorList>
    </citation>
    <scope>NUCLEOTIDE SEQUENCE</scope>
    <source>
        <strain evidence="4">F4-1</strain>
    </source>
</reference>
<dbReference type="Pfam" id="PF00172">
    <property type="entry name" value="Zn_clus"/>
    <property type="match status" value="1"/>
</dbReference>